<comment type="caution">
    <text evidence="1">The sequence shown here is derived from an EMBL/GenBank/DDBJ whole genome shotgun (WGS) entry which is preliminary data.</text>
</comment>
<dbReference type="OrthoDB" id="5363415at2759"/>
<organism evidence="1 2">
    <name type="scientific">Paracoccidioides brasiliensis</name>
    <dbReference type="NCBI Taxonomy" id="121759"/>
    <lineage>
        <taxon>Eukaryota</taxon>
        <taxon>Fungi</taxon>
        <taxon>Dikarya</taxon>
        <taxon>Ascomycota</taxon>
        <taxon>Pezizomycotina</taxon>
        <taxon>Eurotiomycetes</taxon>
        <taxon>Eurotiomycetidae</taxon>
        <taxon>Onygenales</taxon>
        <taxon>Ajellomycetaceae</taxon>
        <taxon>Paracoccidioides</taxon>
    </lineage>
</organism>
<dbReference type="VEuPathDB" id="FungiDB:PADG_00389"/>
<reference evidence="1 2" key="1">
    <citation type="submission" date="2016-06" db="EMBL/GenBank/DDBJ databases">
        <authorList>
            <person name="Kjaerup R.B."/>
            <person name="Dalgaard T.S."/>
            <person name="Juul-Madsen H.R."/>
        </authorList>
    </citation>
    <scope>NUCLEOTIDE SEQUENCE [LARGE SCALE GENOMIC DNA]</scope>
    <source>
        <strain evidence="1 2">Pb300</strain>
    </source>
</reference>
<gene>
    <name evidence="1" type="ORF">ACO22_04147</name>
</gene>
<accession>A0A1D2JE08</accession>
<sequence>MAAPSNNAIPDLASVLKTLSAYVPPVPNQSGPPLNSAIQVSGQNLYSRAAPISIHETQAQTPQQVDPTANLPDPSTIIVWHAALKYVMKTVAHNETIQSNIRRLIRSQHDHEKQWWEGRIALVAKQEGRAAKKKQINEVLRSVGGVVANDSDGPTPEDDKLELETYDRKVYKALTSMSNALDAELRALGIPFFTTQRRLLVLPSDPPSDPGSSGRLTPDELKNLRLRMLQLLEDLCKD</sequence>
<dbReference type="Proteomes" id="UP000242814">
    <property type="component" value="Unassembled WGS sequence"/>
</dbReference>
<protein>
    <submittedName>
        <fullName evidence="1">Uncharacterized protein</fullName>
    </submittedName>
</protein>
<proteinExistence type="predicted"/>
<dbReference type="Pfam" id="PF10454">
    <property type="entry name" value="DUF2458"/>
    <property type="match status" value="1"/>
</dbReference>
<dbReference type="VEuPathDB" id="FungiDB:PABG_01999"/>
<evidence type="ECO:0000313" key="2">
    <source>
        <dbReference type="Proteomes" id="UP000242814"/>
    </source>
</evidence>
<evidence type="ECO:0000313" key="1">
    <source>
        <dbReference type="EMBL" id="ODH27612.1"/>
    </source>
</evidence>
<dbReference type="EMBL" id="LZYO01000158">
    <property type="protein sequence ID" value="ODH27612.1"/>
    <property type="molecule type" value="Genomic_DNA"/>
</dbReference>
<dbReference type="InterPro" id="IPR018858">
    <property type="entry name" value="DUF2458"/>
</dbReference>
<dbReference type="AlphaFoldDB" id="A0A1D2JE08"/>
<name>A0A1D2JE08_PARBR</name>